<organism evidence="3 4">
    <name type="scientific">Oligosphaera ethanolica</name>
    <dbReference type="NCBI Taxonomy" id="760260"/>
    <lineage>
        <taxon>Bacteria</taxon>
        <taxon>Pseudomonadati</taxon>
        <taxon>Lentisphaerota</taxon>
        <taxon>Oligosphaeria</taxon>
        <taxon>Oligosphaerales</taxon>
        <taxon>Oligosphaeraceae</taxon>
        <taxon>Oligosphaera</taxon>
    </lineage>
</organism>
<gene>
    <name evidence="3" type="ORF">J3R75_001726</name>
</gene>
<dbReference type="Gene3D" id="3.30.360.10">
    <property type="entry name" value="Dihydrodipicolinate Reductase, domain 2"/>
    <property type="match status" value="1"/>
</dbReference>
<dbReference type="PANTHER" id="PTHR43249:SF1">
    <property type="entry name" value="D-GLUCOSIDE 3-DEHYDROGENASE"/>
    <property type="match status" value="1"/>
</dbReference>
<dbReference type="Proteomes" id="UP001238163">
    <property type="component" value="Unassembled WGS sequence"/>
</dbReference>
<dbReference type="InterPro" id="IPR036291">
    <property type="entry name" value="NAD(P)-bd_dom_sf"/>
</dbReference>
<proteinExistence type="predicted"/>
<dbReference type="Gene3D" id="3.40.50.720">
    <property type="entry name" value="NAD(P)-binding Rossmann-like Domain"/>
    <property type="match status" value="1"/>
</dbReference>
<dbReference type="InterPro" id="IPR052515">
    <property type="entry name" value="Gfo/Idh/MocA_Oxidoreductase"/>
</dbReference>
<name>A0AAE3VFL1_9BACT</name>
<keyword evidence="4" id="KW-1185">Reference proteome</keyword>
<reference evidence="3" key="1">
    <citation type="submission" date="2023-07" db="EMBL/GenBank/DDBJ databases">
        <title>Genomic Encyclopedia of Type Strains, Phase IV (KMG-IV): sequencing the most valuable type-strain genomes for metagenomic binning, comparative biology and taxonomic classification.</title>
        <authorList>
            <person name="Goeker M."/>
        </authorList>
    </citation>
    <scope>NUCLEOTIDE SEQUENCE</scope>
    <source>
        <strain evidence="3">DSM 24202</strain>
    </source>
</reference>
<dbReference type="Pfam" id="PF22725">
    <property type="entry name" value="GFO_IDH_MocA_C3"/>
    <property type="match status" value="1"/>
</dbReference>
<dbReference type="InterPro" id="IPR055170">
    <property type="entry name" value="GFO_IDH_MocA-like_dom"/>
</dbReference>
<evidence type="ECO:0000259" key="2">
    <source>
        <dbReference type="Pfam" id="PF22725"/>
    </source>
</evidence>
<dbReference type="SUPFAM" id="SSF51735">
    <property type="entry name" value="NAD(P)-binding Rossmann-fold domains"/>
    <property type="match status" value="1"/>
</dbReference>
<dbReference type="PANTHER" id="PTHR43249">
    <property type="entry name" value="UDP-N-ACETYL-2-AMINO-2-DEOXY-D-GLUCURONATE OXIDASE"/>
    <property type="match status" value="1"/>
</dbReference>
<dbReference type="GO" id="GO:0000166">
    <property type="term" value="F:nucleotide binding"/>
    <property type="evidence" value="ECO:0007669"/>
    <property type="project" value="InterPro"/>
</dbReference>
<evidence type="ECO:0000313" key="4">
    <source>
        <dbReference type="Proteomes" id="UP001238163"/>
    </source>
</evidence>
<accession>A0AAE3VFL1</accession>
<sequence length="387" mass="42245">MNKVRLGIIGVGGMGSAHAKEVMDGKVPRCELAAICDLDTSLFAKYPGIKTYDDSAKLIRSGDVDAVLVATPHYFHTTIGIDALQNGIHTLVEKPISVHKADAEKLIAAHTDPKIKFAAMFNQRTDPYYIKMHDLISKGEIGKVQRSNWIITNWFRTESYYRSGGWRATWAGEGGGVLVNQCPHNLDLYQWLCGMPSAITAIGGLGKFHDIEVEDDVSALFEYPDGATGAFFTTTGEAPGTNRFEIVGDRGKLVLDIGRGGRKLEFIRNEVPAGEYLKTSNNRFGVPGIWNIDIPLSGSGEQHLGIKKNFVAAILDNAPLIAPAEDGIRSVEIANAMQYSLMTKKRVELPMDSAAYEAHLKQLIAKSTFKKVTDKNADTNLSGSFIA</sequence>
<dbReference type="RefSeq" id="WP_307261075.1">
    <property type="nucleotide sequence ID" value="NZ_JAUSVL010000001.1"/>
</dbReference>
<dbReference type="SUPFAM" id="SSF55347">
    <property type="entry name" value="Glyceraldehyde-3-phosphate dehydrogenase-like, C-terminal domain"/>
    <property type="match status" value="1"/>
</dbReference>
<dbReference type="InterPro" id="IPR000683">
    <property type="entry name" value="Gfo/Idh/MocA-like_OxRdtase_N"/>
</dbReference>
<evidence type="ECO:0000259" key="1">
    <source>
        <dbReference type="Pfam" id="PF01408"/>
    </source>
</evidence>
<protein>
    <submittedName>
        <fullName evidence="3">Dehydrogenase</fullName>
    </submittedName>
</protein>
<feature type="domain" description="GFO/IDH/MocA-like oxidoreductase" evidence="2">
    <location>
        <begin position="130"/>
        <end position="253"/>
    </location>
</feature>
<dbReference type="AlphaFoldDB" id="A0AAE3VFL1"/>
<dbReference type="EMBL" id="JAUSVL010000001">
    <property type="protein sequence ID" value="MDQ0289619.1"/>
    <property type="molecule type" value="Genomic_DNA"/>
</dbReference>
<feature type="domain" description="Gfo/Idh/MocA-like oxidoreductase N-terminal" evidence="1">
    <location>
        <begin position="5"/>
        <end position="109"/>
    </location>
</feature>
<dbReference type="Pfam" id="PF01408">
    <property type="entry name" value="GFO_IDH_MocA"/>
    <property type="match status" value="1"/>
</dbReference>
<evidence type="ECO:0000313" key="3">
    <source>
        <dbReference type="EMBL" id="MDQ0289619.1"/>
    </source>
</evidence>
<comment type="caution">
    <text evidence="3">The sequence shown here is derived from an EMBL/GenBank/DDBJ whole genome shotgun (WGS) entry which is preliminary data.</text>
</comment>